<evidence type="ECO:0000259" key="8">
    <source>
        <dbReference type="PROSITE" id="PS51100"/>
    </source>
</evidence>
<dbReference type="GO" id="GO:0008982">
    <property type="term" value="F:protein-N(PI)-phosphohistidine-sugar phosphotransferase activity"/>
    <property type="evidence" value="ECO:0007669"/>
    <property type="project" value="InterPro"/>
</dbReference>
<comment type="caution">
    <text evidence="9">The sequence shown here is derived from an EMBL/GenBank/DDBJ whole genome shotgun (WGS) entry which is preliminary data.</text>
</comment>
<dbReference type="Pfam" id="PF02302">
    <property type="entry name" value="PTS_IIB"/>
    <property type="match status" value="1"/>
</dbReference>
<dbReference type="Gene3D" id="3.40.50.2300">
    <property type="match status" value="1"/>
</dbReference>
<evidence type="ECO:0000313" key="9">
    <source>
        <dbReference type="EMBL" id="PSN08845.1"/>
    </source>
</evidence>
<dbReference type="GO" id="GO:0016301">
    <property type="term" value="F:kinase activity"/>
    <property type="evidence" value="ECO:0007669"/>
    <property type="project" value="UniProtKB-KW"/>
</dbReference>
<dbReference type="EMBL" id="PYEP01000002">
    <property type="protein sequence ID" value="PSN08845.1"/>
    <property type="molecule type" value="Genomic_DNA"/>
</dbReference>
<protein>
    <submittedName>
        <fullName evidence="9">PTS sugar transporter subunit IIB</fullName>
    </submittedName>
</protein>
<evidence type="ECO:0000256" key="1">
    <source>
        <dbReference type="ARBA" id="ARBA00022448"/>
    </source>
</evidence>
<evidence type="ECO:0000256" key="4">
    <source>
        <dbReference type="ARBA" id="ARBA00022679"/>
    </source>
</evidence>
<feature type="modified residue" description="Phosphocysteine; by EIIA" evidence="7">
    <location>
        <position position="8"/>
    </location>
</feature>
<dbReference type="PANTHER" id="PTHR34581:SF2">
    <property type="entry name" value="PTS SYSTEM N,N'-DIACETYLCHITOBIOSE-SPECIFIC EIIB COMPONENT"/>
    <property type="match status" value="1"/>
</dbReference>
<keyword evidence="10" id="KW-1185">Reference proteome</keyword>
<evidence type="ECO:0000256" key="2">
    <source>
        <dbReference type="ARBA" id="ARBA00022553"/>
    </source>
</evidence>
<gene>
    <name evidence="9" type="ORF">C7G83_05695</name>
</gene>
<dbReference type="OrthoDB" id="9808134at2"/>
<dbReference type="InterPro" id="IPR036095">
    <property type="entry name" value="PTS_EIIB-like_sf"/>
</dbReference>
<keyword evidence="4" id="KW-0808">Transferase</keyword>
<dbReference type="InterPro" id="IPR051819">
    <property type="entry name" value="PTS_sugar-specific_EIIB"/>
</dbReference>
<dbReference type="InterPro" id="IPR013012">
    <property type="entry name" value="PTS_EIIB_3"/>
</dbReference>
<reference evidence="9 10" key="1">
    <citation type="submission" date="2018-03" db="EMBL/GenBank/DDBJ databases">
        <title>Draft genome sequence of the first documented clinical Siccibacter turicensis isolate in Austria.</title>
        <authorList>
            <person name="Lepuschitz S."/>
            <person name="Pekard-Amenitsch S."/>
            <person name="Haunold R."/>
            <person name="Schill S."/>
            <person name="Mach R."/>
            <person name="Allerberger F."/>
            <person name="Ruppitsch W."/>
            <person name="Forsythe S.J."/>
        </authorList>
    </citation>
    <scope>NUCLEOTIDE SEQUENCE [LARGE SCALE GENOMIC DNA]</scope>
    <source>
        <strain evidence="9 10">6100069499-17</strain>
    </source>
</reference>
<evidence type="ECO:0000313" key="10">
    <source>
        <dbReference type="Proteomes" id="UP000240212"/>
    </source>
</evidence>
<dbReference type="Proteomes" id="UP000240212">
    <property type="component" value="Unassembled WGS sequence"/>
</dbReference>
<dbReference type="PROSITE" id="PS51100">
    <property type="entry name" value="PTS_EIIB_TYPE_3"/>
    <property type="match status" value="1"/>
</dbReference>
<feature type="domain" description="PTS EIIB type-3" evidence="8">
    <location>
        <begin position="1"/>
        <end position="101"/>
    </location>
</feature>
<keyword evidence="1" id="KW-0813">Transport</keyword>
<dbReference type="RefSeq" id="WP_106876544.1">
    <property type="nucleotide sequence ID" value="NZ_PYEP01000002.1"/>
</dbReference>
<evidence type="ECO:0000256" key="5">
    <source>
        <dbReference type="ARBA" id="ARBA00022683"/>
    </source>
</evidence>
<name>A0A2P8VMQ3_9ENTR</name>
<dbReference type="PANTHER" id="PTHR34581">
    <property type="entry name" value="PTS SYSTEM N,N'-DIACETYLCHITOBIOSE-SPECIFIC EIIB COMPONENT"/>
    <property type="match status" value="1"/>
</dbReference>
<keyword evidence="5" id="KW-0598">Phosphotransferase system</keyword>
<dbReference type="STRING" id="1388748.GCA_000463155_03297"/>
<dbReference type="InterPro" id="IPR003501">
    <property type="entry name" value="PTS_EIIB_2/3"/>
</dbReference>
<proteinExistence type="predicted"/>
<keyword evidence="2" id="KW-0597">Phosphoprotein</keyword>
<dbReference type="GO" id="GO:0009401">
    <property type="term" value="P:phosphoenolpyruvate-dependent sugar phosphotransferase system"/>
    <property type="evidence" value="ECO:0007669"/>
    <property type="project" value="UniProtKB-KW"/>
</dbReference>
<evidence type="ECO:0000256" key="7">
    <source>
        <dbReference type="PROSITE-ProRule" id="PRU00423"/>
    </source>
</evidence>
<organism evidence="9 10">
    <name type="scientific">Siccibacter turicensis</name>
    <dbReference type="NCBI Taxonomy" id="357233"/>
    <lineage>
        <taxon>Bacteria</taxon>
        <taxon>Pseudomonadati</taxon>
        <taxon>Pseudomonadota</taxon>
        <taxon>Gammaproteobacteria</taxon>
        <taxon>Enterobacterales</taxon>
        <taxon>Enterobacteriaceae</taxon>
        <taxon>Siccibacter</taxon>
    </lineage>
</organism>
<dbReference type="AlphaFoldDB" id="A0A2P8VMQ3"/>
<dbReference type="SUPFAM" id="SSF52794">
    <property type="entry name" value="PTS system IIB component-like"/>
    <property type="match status" value="1"/>
</dbReference>
<sequence>MKRILLCCTAGMSTSMVVNKMRQAAEQQHIHVEIAATGIEAFTEQFSHYDCCLSGPQSKYRLEDFSAQAAEQTIPVTVINSMDYGMMRGGKILADALKLIA</sequence>
<accession>A0A2P8VMQ3</accession>
<keyword evidence="3 9" id="KW-0762">Sugar transport</keyword>
<evidence type="ECO:0000256" key="6">
    <source>
        <dbReference type="ARBA" id="ARBA00022777"/>
    </source>
</evidence>
<dbReference type="CDD" id="cd05564">
    <property type="entry name" value="PTS_IIB_chitobiose_lichenan"/>
    <property type="match status" value="1"/>
</dbReference>
<keyword evidence="6" id="KW-0418">Kinase</keyword>
<evidence type="ECO:0000256" key="3">
    <source>
        <dbReference type="ARBA" id="ARBA00022597"/>
    </source>
</evidence>